<keyword evidence="5 7" id="KW-0687">Ribonucleoprotein</keyword>
<dbReference type="PANTHER" id="PTHR11229">
    <property type="entry name" value="50S RIBOSOMAL PROTEIN L3"/>
    <property type="match status" value="1"/>
</dbReference>
<evidence type="ECO:0000256" key="6">
    <source>
        <dbReference type="ARBA" id="ARBA00035243"/>
    </source>
</evidence>
<comment type="function">
    <text evidence="7">One of the primary rRNA binding proteins, it binds directly near the 3'-end of the 23S rRNA, where it nucleates assembly of the 50S subunit.</text>
</comment>
<dbReference type="Pfam" id="PF00297">
    <property type="entry name" value="Ribosomal_L3"/>
    <property type="match status" value="1"/>
</dbReference>
<name>A0A1F8EHS7_9BACT</name>
<protein>
    <recommendedName>
        <fullName evidence="6 7">Large ribosomal subunit protein uL3</fullName>
    </recommendedName>
</protein>
<reference evidence="8 9" key="1">
    <citation type="journal article" date="2016" name="Nat. Commun.">
        <title>Thousands of microbial genomes shed light on interconnected biogeochemical processes in an aquifer system.</title>
        <authorList>
            <person name="Anantharaman K."/>
            <person name="Brown C.T."/>
            <person name="Hug L.A."/>
            <person name="Sharon I."/>
            <person name="Castelle C.J."/>
            <person name="Probst A.J."/>
            <person name="Thomas B.C."/>
            <person name="Singh A."/>
            <person name="Wilkins M.J."/>
            <person name="Karaoz U."/>
            <person name="Brodie E.L."/>
            <person name="Williams K.H."/>
            <person name="Hubbard S.S."/>
            <person name="Banfield J.F."/>
        </authorList>
    </citation>
    <scope>NUCLEOTIDE SEQUENCE [LARGE SCALE GENOMIC DNA]</scope>
</reference>
<evidence type="ECO:0000256" key="7">
    <source>
        <dbReference type="HAMAP-Rule" id="MF_01325"/>
    </source>
</evidence>
<dbReference type="Gene3D" id="3.30.160.810">
    <property type="match status" value="1"/>
</dbReference>
<keyword evidence="2 7" id="KW-0699">rRNA-binding</keyword>
<dbReference type="GO" id="GO:0022625">
    <property type="term" value="C:cytosolic large ribosomal subunit"/>
    <property type="evidence" value="ECO:0007669"/>
    <property type="project" value="TreeGrafter"/>
</dbReference>
<dbReference type="InterPro" id="IPR009000">
    <property type="entry name" value="Transl_B-barrel_sf"/>
</dbReference>
<evidence type="ECO:0000256" key="5">
    <source>
        <dbReference type="ARBA" id="ARBA00023274"/>
    </source>
</evidence>
<organism evidence="8 9">
    <name type="scientific">Candidatus Yanofskybacteria bacterium RIFCSPHIGHO2_01_FULL_41_53</name>
    <dbReference type="NCBI Taxonomy" id="1802663"/>
    <lineage>
        <taxon>Bacteria</taxon>
        <taxon>Candidatus Yanofskyibacteriota</taxon>
    </lineage>
</organism>
<sequence>MKFILGKKLGMSQIYDEKGDVIPVTVIEAEPNTITQVKTKEKDKYDAIQVGYGKRKEKNISKPQKGHFKDLGSFAVLREFRLDRKGRTSRGQEQEAIDDKLVIGQKIDVSAFTPGDIIKVMGFTKGKGFQGVVKRHGFHGMPASHGAHSVLRHAGSIGQRFPQHTLKGMRMPGRMGHDKFTVRGLKVAATDKENNLLAIKGAVPGNKGSLIAIQTQ</sequence>
<evidence type="ECO:0000256" key="3">
    <source>
        <dbReference type="ARBA" id="ARBA00022884"/>
    </source>
</evidence>
<dbReference type="PANTHER" id="PTHR11229:SF16">
    <property type="entry name" value="LARGE RIBOSOMAL SUBUNIT PROTEIN UL3C"/>
    <property type="match status" value="1"/>
</dbReference>
<evidence type="ECO:0000256" key="4">
    <source>
        <dbReference type="ARBA" id="ARBA00022980"/>
    </source>
</evidence>
<comment type="subunit">
    <text evidence="7">Part of the 50S ribosomal subunit. Forms a cluster with proteins L14 and L19.</text>
</comment>
<dbReference type="Proteomes" id="UP000177117">
    <property type="component" value="Unassembled WGS sequence"/>
</dbReference>
<dbReference type="GO" id="GO:0006412">
    <property type="term" value="P:translation"/>
    <property type="evidence" value="ECO:0007669"/>
    <property type="project" value="UniProtKB-UniRule"/>
</dbReference>
<dbReference type="AlphaFoldDB" id="A0A1F8EHS7"/>
<evidence type="ECO:0000256" key="1">
    <source>
        <dbReference type="ARBA" id="ARBA00006540"/>
    </source>
</evidence>
<dbReference type="NCBIfam" id="TIGR03625">
    <property type="entry name" value="L3_bact"/>
    <property type="match status" value="1"/>
</dbReference>
<comment type="caution">
    <text evidence="8">The sequence shown here is derived from an EMBL/GenBank/DDBJ whole genome shotgun (WGS) entry which is preliminary data.</text>
</comment>
<dbReference type="SUPFAM" id="SSF50447">
    <property type="entry name" value="Translation proteins"/>
    <property type="match status" value="1"/>
</dbReference>
<dbReference type="FunFam" id="3.30.160.810:FF:000001">
    <property type="entry name" value="50S ribosomal protein L3"/>
    <property type="match status" value="1"/>
</dbReference>
<evidence type="ECO:0000313" key="9">
    <source>
        <dbReference type="Proteomes" id="UP000177117"/>
    </source>
</evidence>
<dbReference type="Gene3D" id="2.40.30.10">
    <property type="entry name" value="Translation factors"/>
    <property type="match status" value="1"/>
</dbReference>
<accession>A0A1F8EHS7</accession>
<dbReference type="EMBL" id="MGJD01000023">
    <property type="protein sequence ID" value="OGN00363.1"/>
    <property type="molecule type" value="Genomic_DNA"/>
</dbReference>
<dbReference type="InterPro" id="IPR000597">
    <property type="entry name" value="Ribosomal_uL3"/>
</dbReference>
<dbReference type="HAMAP" id="MF_01325_B">
    <property type="entry name" value="Ribosomal_uL3_B"/>
    <property type="match status" value="1"/>
</dbReference>
<comment type="similarity">
    <text evidence="1 7">Belongs to the universal ribosomal protein uL3 family.</text>
</comment>
<keyword evidence="3 7" id="KW-0694">RNA-binding</keyword>
<dbReference type="InterPro" id="IPR019927">
    <property type="entry name" value="Ribosomal_uL3_bac/org-type"/>
</dbReference>
<dbReference type="FunFam" id="2.40.30.10:FF:000004">
    <property type="entry name" value="50S ribosomal protein L3"/>
    <property type="match status" value="1"/>
</dbReference>
<gene>
    <name evidence="7" type="primary">rplC</name>
    <name evidence="8" type="ORF">A2650_01920</name>
</gene>
<dbReference type="GO" id="GO:0019843">
    <property type="term" value="F:rRNA binding"/>
    <property type="evidence" value="ECO:0007669"/>
    <property type="project" value="UniProtKB-UniRule"/>
</dbReference>
<keyword evidence="4 7" id="KW-0689">Ribosomal protein</keyword>
<proteinExistence type="inferred from homology"/>
<evidence type="ECO:0000313" key="8">
    <source>
        <dbReference type="EMBL" id="OGN00363.1"/>
    </source>
</evidence>
<evidence type="ECO:0000256" key="2">
    <source>
        <dbReference type="ARBA" id="ARBA00022730"/>
    </source>
</evidence>
<dbReference type="GO" id="GO:0003735">
    <property type="term" value="F:structural constituent of ribosome"/>
    <property type="evidence" value="ECO:0007669"/>
    <property type="project" value="UniProtKB-UniRule"/>
</dbReference>